<dbReference type="InterPro" id="IPR016163">
    <property type="entry name" value="Ald_DH_C"/>
</dbReference>
<keyword evidence="2" id="KW-0521">NADP</keyword>
<evidence type="ECO:0000256" key="2">
    <source>
        <dbReference type="ARBA" id="ARBA00022857"/>
    </source>
</evidence>
<accession>A0A9X4BQN0</accession>
<evidence type="ECO:0000259" key="6">
    <source>
        <dbReference type="Pfam" id="PF00171"/>
    </source>
</evidence>
<name>A0A9X4BQN0_9XANT</name>
<dbReference type="AlphaFoldDB" id="A0A9X4BQN0"/>
<comment type="caution">
    <text evidence="7">The sequence shown here is derived from an EMBL/GenBank/DDBJ whole genome shotgun (WGS) entry which is preliminary data.</text>
</comment>
<feature type="domain" description="Aldehyde dehydrogenase" evidence="6">
    <location>
        <begin position="23"/>
        <end position="476"/>
    </location>
</feature>
<dbReference type="FunFam" id="3.40.605.10:FF:000012">
    <property type="entry name" value="NAD-dependent succinate-semialdehyde dehydrogenase"/>
    <property type="match status" value="1"/>
</dbReference>
<proteinExistence type="inferred from homology"/>
<dbReference type="SUPFAM" id="SSF53720">
    <property type="entry name" value="ALDH-like"/>
    <property type="match status" value="1"/>
</dbReference>
<dbReference type="CDD" id="cd07100">
    <property type="entry name" value="ALDH_SSADH1_GabD1"/>
    <property type="match status" value="1"/>
</dbReference>
<evidence type="ECO:0000256" key="4">
    <source>
        <dbReference type="PROSITE-ProRule" id="PRU10007"/>
    </source>
</evidence>
<dbReference type="InterPro" id="IPR015590">
    <property type="entry name" value="Aldehyde_DH_dom"/>
</dbReference>
<dbReference type="InterPro" id="IPR047110">
    <property type="entry name" value="GABD/Sad-like"/>
</dbReference>
<protein>
    <submittedName>
        <fullName evidence="7">NAD-dependent succinate-semialdehyde dehydrogenase</fullName>
    </submittedName>
</protein>
<reference evidence="7" key="1">
    <citation type="journal article" date="2022" name="Phytopathology">
        <title>Whole genome sequencing-based tracing of a 2022 introduction and outbreak of Xanthomonas hortorum pv. pelargonii.</title>
        <authorList>
            <person name="Iruegas Bocardo F."/>
            <person name="Weisberg A.J."/>
            <person name="Riutta E.R."/>
            <person name="Kilday K.B."/>
            <person name="Bonkowski J.C."/>
            <person name="Creswell T.C."/>
            <person name="Daughtrey M."/>
            <person name="Rane K.K."/>
            <person name="Grunwald N.J."/>
            <person name="Chang J.H."/>
            <person name="Putnam M."/>
        </authorList>
    </citation>
    <scope>NUCLEOTIDE SEQUENCE</scope>
    <source>
        <strain evidence="7">22-338</strain>
    </source>
</reference>
<dbReference type="Pfam" id="PF00171">
    <property type="entry name" value="Aldedh"/>
    <property type="match status" value="1"/>
</dbReference>
<dbReference type="EMBL" id="JANWTP010000009">
    <property type="protein sequence ID" value="MDC8637125.1"/>
    <property type="molecule type" value="Genomic_DNA"/>
</dbReference>
<dbReference type="PANTHER" id="PTHR43217:SF2">
    <property type="entry name" value="SUCCINATE-SEMIALDEHYDE DEHYDROGENASE [NADP(+)]"/>
    <property type="match status" value="1"/>
</dbReference>
<gene>
    <name evidence="7" type="ORF">NY667_04720</name>
</gene>
<evidence type="ECO:0000256" key="5">
    <source>
        <dbReference type="RuleBase" id="RU003345"/>
    </source>
</evidence>
<comment type="similarity">
    <text evidence="1 5">Belongs to the aldehyde dehydrogenase family.</text>
</comment>
<dbReference type="InterPro" id="IPR016162">
    <property type="entry name" value="Ald_DH_N"/>
</dbReference>
<organism evidence="7 8">
    <name type="scientific">Xanthomonas hortorum pv. hederae</name>
    <dbReference type="NCBI Taxonomy" id="453603"/>
    <lineage>
        <taxon>Bacteria</taxon>
        <taxon>Pseudomonadati</taxon>
        <taxon>Pseudomonadota</taxon>
        <taxon>Gammaproteobacteria</taxon>
        <taxon>Lysobacterales</taxon>
        <taxon>Lysobacteraceae</taxon>
        <taxon>Xanthomonas</taxon>
    </lineage>
</organism>
<dbReference type="RefSeq" id="WP_211317286.1">
    <property type="nucleotide sequence ID" value="NZ_CP168173.1"/>
</dbReference>
<dbReference type="Gene3D" id="3.40.309.10">
    <property type="entry name" value="Aldehyde Dehydrogenase, Chain A, domain 2"/>
    <property type="match status" value="1"/>
</dbReference>
<evidence type="ECO:0000256" key="1">
    <source>
        <dbReference type="ARBA" id="ARBA00009986"/>
    </source>
</evidence>
<keyword evidence="3 5" id="KW-0560">Oxidoreductase</keyword>
<evidence type="ECO:0000313" key="7">
    <source>
        <dbReference type="EMBL" id="MDC8637125.1"/>
    </source>
</evidence>
<dbReference type="GO" id="GO:0004777">
    <property type="term" value="F:succinate-semialdehyde dehydrogenase (NAD+) activity"/>
    <property type="evidence" value="ECO:0007669"/>
    <property type="project" value="TreeGrafter"/>
</dbReference>
<dbReference type="InterPro" id="IPR016161">
    <property type="entry name" value="Ald_DH/histidinol_DH"/>
</dbReference>
<reference evidence="7" key="2">
    <citation type="submission" date="2022-08" db="EMBL/GenBank/DDBJ databases">
        <authorList>
            <person name="Iruegas-Bocardo F."/>
            <person name="Weisberg A.J."/>
            <person name="Riutta E.R."/>
            <person name="Kilday K."/>
            <person name="Bonkowski J.C."/>
            <person name="Creswell T."/>
            <person name="Daughtrey M.L."/>
            <person name="Rane K."/>
            <person name="Grunwald N.J."/>
            <person name="Chang J.H."/>
            <person name="Putnam M.L."/>
        </authorList>
    </citation>
    <scope>NUCLEOTIDE SEQUENCE</scope>
    <source>
        <strain evidence="7">22-338</strain>
    </source>
</reference>
<feature type="active site" evidence="4">
    <location>
        <position position="253"/>
    </location>
</feature>
<dbReference type="PROSITE" id="PS00687">
    <property type="entry name" value="ALDEHYDE_DEHYDR_GLU"/>
    <property type="match status" value="1"/>
</dbReference>
<sequence>MTEAIANQVSSSTHSVHRRYLEQKQMPYQTIDPSSGETLKTYPDIADGRLDEVIATAHRAYETDWRNRSIAQRAEVVSRAAAILREKAEEYAQILTREMGKLINEARGEVGLSASILDYYAANAARFLAPRAIPESPGAELHLAPIGVILAIEPWNFPYYQVVRVAGPQLMAGNVIVLKHAGNVPEAALALDRLFEEAGAPPGVYTNVFANADQIGKVIEDPRVRGVTLTGSERAGAIVAERAGRSLKKAVLELGGNDPLIVLEDAPLDSALDGALAGRMFNTGQCCVGSKRIIVVGQARGRVFLDGFVQRLASLQPGDPIDPETTLGPLSSERTLNQLLDQIALARKGGGKVALGGNRIDRPGYYLEATVLTDIDRSNPVFDEELFGPVATFHVVDSEEEAIELANATSFGLGASLFTSDLERGRAVAARIESGMVFINQPAWTAAEIPFGGIKNSGFGRELSELGLGEFVNEKLINVARAGAPPWGPAPAS</sequence>
<dbReference type="InterPro" id="IPR029510">
    <property type="entry name" value="Ald_DH_CS_GLU"/>
</dbReference>
<dbReference type="InterPro" id="IPR044148">
    <property type="entry name" value="ALDH_GabD1-like"/>
</dbReference>
<dbReference type="Proteomes" id="UP001140230">
    <property type="component" value="Unassembled WGS sequence"/>
</dbReference>
<dbReference type="GO" id="GO:0004030">
    <property type="term" value="F:aldehyde dehydrogenase [NAD(P)+] activity"/>
    <property type="evidence" value="ECO:0007669"/>
    <property type="project" value="InterPro"/>
</dbReference>
<evidence type="ECO:0000313" key="8">
    <source>
        <dbReference type="Proteomes" id="UP001140230"/>
    </source>
</evidence>
<evidence type="ECO:0000256" key="3">
    <source>
        <dbReference type="ARBA" id="ARBA00023002"/>
    </source>
</evidence>
<dbReference type="PANTHER" id="PTHR43217">
    <property type="entry name" value="SUCCINATE SEMIALDEHYDE DEHYDROGENASE [NAD(P)+] SAD"/>
    <property type="match status" value="1"/>
</dbReference>
<dbReference type="Gene3D" id="3.40.605.10">
    <property type="entry name" value="Aldehyde Dehydrogenase, Chain A, domain 1"/>
    <property type="match status" value="1"/>
</dbReference>